<evidence type="ECO:0000256" key="5">
    <source>
        <dbReference type="PROSITE-ProRule" id="PRU00042"/>
    </source>
</evidence>
<protein>
    <submittedName>
        <fullName evidence="8">Zinc finger protein 462-like</fullName>
    </submittedName>
</protein>
<keyword evidence="9" id="KW-1185">Reference proteome</keyword>
<proteinExistence type="predicted"/>
<dbReference type="InterPro" id="IPR013087">
    <property type="entry name" value="Znf_C2H2_type"/>
</dbReference>
<dbReference type="GO" id="GO:0008270">
    <property type="term" value="F:zinc ion binding"/>
    <property type="evidence" value="ECO:0007669"/>
    <property type="project" value="UniProtKB-KW"/>
</dbReference>
<evidence type="ECO:0000259" key="7">
    <source>
        <dbReference type="PROSITE" id="PS50157"/>
    </source>
</evidence>
<feature type="compositionally biased region" description="Basic and acidic residues" evidence="6">
    <location>
        <begin position="387"/>
        <end position="419"/>
    </location>
</feature>
<organism evidence="8 9">
    <name type="scientific">Salmo trutta</name>
    <name type="common">Brown trout</name>
    <dbReference type="NCBI Taxonomy" id="8032"/>
    <lineage>
        <taxon>Eukaryota</taxon>
        <taxon>Metazoa</taxon>
        <taxon>Chordata</taxon>
        <taxon>Craniata</taxon>
        <taxon>Vertebrata</taxon>
        <taxon>Euteleostomi</taxon>
        <taxon>Actinopterygii</taxon>
        <taxon>Neopterygii</taxon>
        <taxon>Teleostei</taxon>
        <taxon>Protacanthopterygii</taxon>
        <taxon>Salmoniformes</taxon>
        <taxon>Salmonidae</taxon>
        <taxon>Salmoninae</taxon>
        <taxon>Salmo</taxon>
    </lineage>
</organism>
<dbReference type="SUPFAM" id="SSF57667">
    <property type="entry name" value="beta-beta-alpha zinc fingers"/>
    <property type="match status" value="1"/>
</dbReference>
<evidence type="ECO:0000313" key="8">
    <source>
        <dbReference type="Ensembl" id="ENSSTUP00000016953.1"/>
    </source>
</evidence>
<dbReference type="PANTHER" id="PTHR24379:SF121">
    <property type="entry name" value="C2H2-TYPE DOMAIN-CONTAINING PROTEIN"/>
    <property type="match status" value="1"/>
</dbReference>
<dbReference type="Gene3D" id="3.30.160.60">
    <property type="entry name" value="Classic Zinc Finger"/>
    <property type="match status" value="2"/>
</dbReference>
<accession>A0A673X694</accession>
<feature type="compositionally biased region" description="Polar residues" evidence="6">
    <location>
        <begin position="447"/>
        <end position="461"/>
    </location>
</feature>
<gene>
    <name evidence="8" type="primary">LOC115164752</name>
</gene>
<dbReference type="InterPro" id="IPR036236">
    <property type="entry name" value="Znf_C2H2_sf"/>
</dbReference>
<evidence type="ECO:0000256" key="3">
    <source>
        <dbReference type="ARBA" id="ARBA00022771"/>
    </source>
</evidence>
<dbReference type="GeneTree" id="ENSGT00940000156411"/>
<feature type="domain" description="C2H2-type" evidence="7">
    <location>
        <begin position="193"/>
        <end position="220"/>
    </location>
</feature>
<sequence length="461" mass="53522">TILSLLKNHLLKVHGGEATLLLRHRVSECNVVLISRVFSVTEPVYSEPPDVQRQLNHYRQVAQAKASSSPPSPQTTRTTQDGLFVCEFCIYTSTHIKSMRRHYINRHNGKRLVRCKDCSFFTGFRKKLDMHIETAHASSPTEAPKELHCPLCLYHTKNKNRMIDHIVLHREQPVAPIEVRRPKLSRYLEGTVFRCHKCTFTSSSDKKLLLHMLKHDDIKPYKCRLCYFDCTQLSELEAHLCDKHQVSVVRNHELVGQVHLEELETRLSRVNEEGEQFMDCEETQGQQDDVNKDGDNEVAENTAQNSEFHDFSNDENQEGQYKQSHEKLENEDKKVEEHLMDCEEENQEPGEMDIEEQNNQYHEMPVLKDEACNYHEMPVLENEEGKEETHSNHGVRQENEEEAVKTDRLKPECNKKPEQGSEQDEKYEENPKSGEKQDHEVEENNKENGNISSPKGKSILT</sequence>
<evidence type="ECO:0000313" key="9">
    <source>
        <dbReference type="Proteomes" id="UP000472277"/>
    </source>
</evidence>
<keyword evidence="4" id="KW-0862">Zinc</keyword>
<evidence type="ECO:0000256" key="6">
    <source>
        <dbReference type="SAM" id="MobiDB-lite"/>
    </source>
</evidence>
<feature type="region of interest" description="Disordered" evidence="6">
    <location>
        <begin position="381"/>
        <end position="461"/>
    </location>
</feature>
<evidence type="ECO:0000256" key="1">
    <source>
        <dbReference type="ARBA" id="ARBA00022723"/>
    </source>
</evidence>
<dbReference type="PROSITE" id="PS50157">
    <property type="entry name" value="ZINC_FINGER_C2H2_2"/>
    <property type="match status" value="1"/>
</dbReference>
<dbReference type="Ensembl" id="ENSSTUT00000017860.1">
    <property type="protein sequence ID" value="ENSSTUP00000016953.1"/>
    <property type="gene ID" value="ENSSTUG00000007671.1"/>
</dbReference>
<dbReference type="SMART" id="SM00355">
    <property type="entry name" value="ZnF_C2H2"/>
    <property type="match status" value="5"/>
</dbReference>
<reference evidence="8" key="1">
    <citation type="submission" date="2025-08" db="UniProtKB">
        <authorList>
            <consortium name="Ensembl"/>
        </authorList>
    </citation>
    <scope>IDENTIFICATION</scope>
</reference>
<keyword evidence="1" id="KW-0479">Metal-binding</keyword>
<reference evidence="8" key="2">
    <citation type="submission" date="2025-09" db="UniProtKB">
        <authorList>
            <consortium name="Ensembl"/>
        </authorList>
    </citation>
    <scope>IDENTIFICATION</scope>
</reference>
<dbReference type="AlphaFoldDB" id="A0A673X694"/>
<evidence type="ECO:0000256" key="4">
    <source>
        <dbReference type="ARBA" id="ARBA00022833"/>
    </source>
</evidence>
<keyword evidence="3 5" id="KW-0863">Zinc-finger</keyword>
<feature type="compositionally biased region" description="Basic and acidic residues" evidence="6">
    <location>
        <begin position="323"/>
        <end position="332"/>
    </location>
</feature>
<evidence type="ECO:0000256" key="2">
    <source>
        <dbReference type="ARBA" id="ARBA00022737"/>
    </source>
</evidence>
<name>A0A673X694_SALTR</name>
<keyword evidence="2" id="KW-0677">Repeat</keyword>
<feature type="region of interest" description="Disordered" evidence="6">
    <location>
        <begin position="304"/>
        <end position="332"/>
    </location>
</feature>
<feature type="compositionally biased region" description="Basic and acidic residues" evidence="6">
    <location>
        <begin position="428"/>
        <end position="446"/>
    </location>
</feature>
<dbReference type="PANTHER" id="PTHR24379">
    <property type="entry name" value="KRAB AND ZINC FINGER DOMAIN-CONTAINING"/>
    <property type="match status" value="1"/>
</dbReference>
<dbReference type="Proteomes" id="UP000472277">
    <property type="component" value="Chromosome 27"/>
</dbReference>